<comment type="caution">
    <text evidence="2">The sequence shown here is derived from an EMBL/GenBank/DDBJ whole genome shotgun (WGS) entry which is preliminary data.</text>
</comment>
<dbReference type="AlphaFoldDB" id="A0A395RG57"/>
<keyword evidence="3" id="KW-1185">Reference proteome</keyword>
<dbReference type="Proteomes" id="UP000266152">
    <property type="component" value="Unassembled WGS sequence"/>
</dbReference>
<dbReference type="EMBL" id="PXOF01000267">
    <property type="protein sequence ID" value="RGP58779.1"/>
    <property type="molecule type" value="Genomic_DNA"/>
</dbReference>
<keyword evidence="1" id="KW-0732">Signal</keyword>
<feature type="chain" id="PRO_5017342669" evidence="1">
    <location>
        <begin position="20"/>
        <end position="87"/>
    </location>
</feature>
<sequence>MRFQTVAIALSSLVARIMAQRHLRLDGYSDNRCSDLIDSSIFDPTVKCYALKGFTTQITIVDASMGTPDQQTVYTRGTTAKRIVLQQ</sequence>
<evidence type="ECO:0000256" key="1">
    <source>
        <dbReference type="SAM" id="SignalP"/>
    </source>
</evidence>
<proteinExistence type="predicted"/>
<evidence type="ECO:0000313" key="2">
    <source>
        <dbReference type="EMBL" id="RGP58779.1"/>
    </source>
</evidence>
<name>A0A395RG57_FUSSP</name>
<gene>
    <name evidence="2" type="ORF">FSPOR_11792</name>
</gene>
<reference evidence="2 3" key="1">
    <citation type="journal article" date="2018" name="PLoS Pathog.">
        <title>Evolution of structural diversity of trichothecenes, a family of toxins produced by plant pathogenic and entomopathogenic fungi.</title>
        <authorList>
            <person name="Proctor R.H."/>
            <person name="McCormick S.P."/>
            <person name="Kim H.S."/>
            <person name="Cardoza R.E."/>
            <person name="Stanley A.M."/>
            <person name="Lindo L."/>
            <person name="Kelly A."/>
            <person name="Brown D.W."/>
            <person name="Lee T."/>
            <person name="Vaughan M.M."/>
            <person name="Alexander N.J."/>
            <person name="Busman M."/>
            <person name="Gutierrez S."/>
        </authorList>
    </citation>
    <scope>NUCLEOTIDE SEQUENCE [LARGE SCALE GENOMIC DNA]</scope>
    <source>
        <strain evidence="2 3">NRRL 3299</strain>
    </source>
</reference>
<protein>
    <submittedName>
        <fullName evidence="2">Uncharacterized protein</fullName>
    </submittedName>
</protein>
<feature type="signal peptide" evidence="1">
    <location>
        <begin position="1"/>
        <end position="19"/>
    </location>
</feature>
<organism evidence="2 3">
    <name type="scientific">Fusarium sporotrichioides</name>
    <dbReference type="NCBI Taxonomy" id="5514"/>
    <lineage>
        <taxon>Eukaryota</taxon>
        <taxon>Fungi</taxon>
        <taxon>Dikarya</taxon>
        <taxon>Ascomycota</taxon>
        <taxon>Pezizomycotina</taxon>
        <taxon>Sordariomycetes</taxon>
        <taxon>Hypocreomycetidae</taxon>
        <taxon>Hypocreales</taxon>
        <taxon>Nectriaceae</taxon>
        <taxon>Fusarium</taxon>
    </lineage>
</organism>
<accession>A0A395RG57</accession>
<evidence type="ECO:0000313" key="3">
    <source>
        <dbReference type="Proteomes" id="UP000266152"/>
    </source>
</evidence>